<keyword evidence="2" id="KW-1185">Reference proteome</keyword>
<evidence type="ECO:0000313" key="1">
    <source>
        <dbReference type="EMBL" id="KAH1129561.1"/>
    </source>
</evidence>
<dbReference type="Proteomes" id="UP000828251">
    <property type="component" value="Unassembled WGS sequence"/>
</dbReference>
<evidence type="ECO:0008006" key="3">
    <source>
        <dbReference type="Google" id="ProtNLM"/>
    </source>
</evidence>
<dbReference type="EMBL" id="JAIQCV010000001">
    <property type="protein sequence ID" value="KAH1129561.1"/>
    <property type="molecule type" value="Genomic_DNA"/>
</dbReference>
<proteinExistence type="predicted"/>
<accession>A0A9D3WJA4</accession>
<comment type="caution">
    <text evidence="1">The sequence shown here is derived from an EMBL/GenBank/DDBJ whole genome shotgun (WGS) entry which is preliminary data.</text>
</comment>
<feature type="non-terminal residue" evidence="1">
    <location>
        <position position="1"/>
    </location>
</feature>
<dbReference type="InterPro" id="IPR044824">
    <property type="entry name" value="MAIN-like"/>
</dbReference>
<organism evidence="1 2">
    <name type="scientific">Gossypium stocksii</name>
    <dbReference type="NCBI Taxonomy" id="47602"/>
    <lineage>
        <taxon>Eukaryota</taxon>
        <taxon>Viridiplantae</taxon>
        <taxon>Streptophyta</taxon>
        <taxon>Embryophyta</taxon>
        <taxon>Tracheophyta</taxon>
        <taxon>Spermatophyta</taxon>
        <taxon>Magnoliopsida</taxon>
        <taxon>eudicotyledons</taxon>
        <taxon>Gunneridae</taxon>
        <taxon>Pentapetalae</taxon>
        <taxon>rosids</taxon>
        <taxon>malvids</taxon>
        <taxon>Malvales</taxon>
        <taxon>Malvaceae</taxon>
        <taxon>Malvoideae</taxon>
        <taxon>Gossypium</taxon>
    </lineage>
</organism>
<reference evidence="1 2" key="1">
    <citation type="journal article" date="2021" name="Plant Biotechnol. J.">
        <title>Multi-omics assisted identification of the key and species-specific regulatory components of drought-tolerant mechanisms in Gossypium stocksii.</title>
        <authorList>
            <person name="Yu D."/>
            <person name="Ke L."/>
            <person name="Zhang D."/>
            <person name="Wu Y."/>
            <person name="Sun Y."/>
            <person name="Mei J."/>
            <person name="Sun J."/>
            <person name="Sun Y."/>
        </authorList>
    </citation>
    <scope>NUCLEOTIDE SEQUENCE [LARGE SCALE GENOMIC DNA]</scope>
    <source>
        <strain evidence="2">cv. E1</strain>
        <tissue evidence="1">Leaf</tissue>
    </source>
</reference>
<evidence type="ECO:0000313" key="2">
    <source>
        <dbReference type="Proteomes" id="UP000828251"/>
    </source>
</evidence>
<sequence length="54" mass="6444">CSYIILQIRGYLQEAGFLHTSHRLEGYKLDPTLISALVERWRREMHTFHLPCDE</sequence>
<gene>
    <name evidence="1" type="ORF">J1N35_000939</name>
</gene>
<name>A0A9D3WJA4_9ROSI</name>
<feature type="non-terminal residue" evidence="1">
    <location>
        <position position="54"/>
    </location>
</feature>
<dbReference type="AlphaFoldDB" id="A0A9D3WJA4"/>
<protein>
    <recommendedName>
        <fullName evidence="3">Aminotransferase-like plant mobile domain-containing protein</fullName>
    </recommendedName>
</protein>
<dbReference type="PANTHER" id="PTHR46033:SF8">
    <property type="entry name" value="PROTEIN MAINTENANCE OF MERISTEMS-LIKE"/>
    <property type="match status" value="1"/>
</dbReference>
<dbReference type="GO" id="GO:0010073">
    <property type="term" value="P:meristem maintenance"/>
    <property type="evidence" value="ECO:0007669"/>
    <property type="project" value="InterPro"/>
</dbReference>
<dbReference type="PANTHER" id="PTHR46033">
    <property type="entry name" value="PROTEIN MAIN-LIKE 2"/>
    <property type="match status" value="1"/>
</dbReference>
<dbReference type="OrthoDB" id="784956at2759"/>